<comment type="caution">
    <text evidence="1">The sequence shown here is derived from an EMBL/GenBank/DDBJ whole genome shotgun (WGS) entry which is preliminary data.</text>
</comment>
<dbReference type="EMBL" id="CAUYUJ010014671">
    <property type="protein sequence ID" value="CAK0844513.1"/>
    <property type="molecule type" value="Genomic_DNA"/>
</dbReference>
<keyword evidence="2" id="KW-1185">Reference proteome</keyword>
<protein>
    <submittedName>
        <fullName evidence="1">Uncharacterized protein</fullName>
    </submittedName>
</protein>
<reference evidence="1" key="1">
    <citation type="submission" date="2023-10" db="EMBL/GenBank/DDBJ databases">
        <authorList>
            <person name="Chen Y."/>
            <person name="Shah S."/>
            <person name="Dougan E. K."/>
            <person name="Thang M."/>
            <person name="Chan C."/>
        </authorList>
    </citation>
    <scope>NUCLEOTIDE SEQUENCE [LARGE SCALE GENOMIC DNA]</scope>
</reference>
<dbReference type="Proteomes" id="UP001189429">
    <property type="component" value="Unassembled WGS sequence"/>
</dbReference>
<gene>
    <name evidence="1" type="ORF">PCOR1329_LOCUS38590</name>
</gene>
<evidence type="ECO:0000313" key="2">
    <source>
        <dbReference type="Proteomes" id="UP001189429"/>
    </source>
</evidence>
<proteinExistence type="predicted"/>
<name>A0ABN9TFC4_9DINO</name>
<accession>A0ABN9TFC4</accession>
<sequence length="95" mass="10722">MRVPRAQKREAQTMADSRWCPAGFADTCRPWAGRTEARSAGKSFSAQLDLLAASGRARWRGACHGHPRIPMPSRMMSWWTSRTDIGAHLRRKRSA</sequence>
<organism evidence="1 2">
    <name type="scientific">Prorocentrum cordatum</name>
    <dbReference type="NCBI Taxonomy" id="2364126"/>
    <lineage>
        <taxon>Eukaryota</taxon>
        <taxon>Sar</taxon>
        <taxon>Alveolata</taxon>
        <taxon>Dinophyceae</taxon>
        <taxon>Prorocentrales</taxon>
        <taxon>Prorocentraceae</taxon>
        <taxon>Prorocentrum</taxon>
    </lineage>
</organism>
<evidence type="ECO:0000313" key="1">
    <source>
        <dbReference type="EMBL" id="CAK0844513.1"/>
    </source>
</evidence>